<dbReference type="PANTHER" id="PTHR11474:SF117">
    <property type="entry name" value="POLYPHENOL OXIDASE CHLOROPLASTIC"/>
    <property type="match status" value="1"/>
</dbReference>
<dbReference type="Proteomes" id="UP000324897">
    <property type="component" value="Unassembled WGS sequence"/>
</dbReference>
<dbReference type="GO" id="GO:0004097">
    <property type="term" value="F:catechol oxidase activity"/>
    <property type="evidence" value="ECO:0007669"/>
    <property type="project" value="InterPro"/>
</dbReference>
<evidence type="ECO:0000256" key="8">
    <source>
        <dbReference type="SAM" id="MobiDB-lite"/>
    </source>
</evidence>
<keyword evidence="7" id="KW-1015">Disulfide bond</keyword>
<organism evidence="10 11">
    <name type="scientific">Eragrostis curvula</name>
    <name type="common">weeping love grass</name>
    <dbReference type="NCBI Taxonomy" id="38414"/>
    <lineage>
        <taxon>Eukaryota</taxon>
        <taxon>Viridiplantae</taxon>
        <taxon>Streptophyta</taxon>
        <taxon>Embryophyta</taxon>
        <taxon>Tracheophyta</taxon>
        <taxon>Spermatophyta</taxon>
        <taxon>Magnoliopsida</taxon>
        <taxon>Liliopsida</taxon>
        <taxon>Poales</taxon>
        <taxon>Poaceae</taxon>
        <taxon>PACMAD clade</taxon>
        <taxon>Chloridoideae</taxon>
        <taxon>Eragrostideae</taxon>
        <taxon>Eragrostidinae</taxon>
        <taxon>Eragrostis</taxon>
    </lineage>
</organism>
<evidence type="ECO:0000256" key="1">
    <source>
        <dbReference type="ARBA" id="ARBA00001973"/>
    </source>
</evidence>
<dbReference type="Gene3D" id="1.10.1280.10">
    <property type="entry name" value="Di-copper center containing domain from catechol oxidase"/>
    <property type="match status" value="1"/>
</dbReference>
<dbReference type="Pfam" id="PF12142">
    <property type="entry name" value="PPO1_DWL"/>
    <property type="match status" value="1"/>
</dbReference>
<keyword evidence="11" id="KW-1185">Reference proteome</keyword>
<dbReference type="SUPFAM" id="SSF48056">
    <property type="entry name" value="Di-copper centre-containing domain"/>
    <property type="match status" value="1"/>
</dbReference>
<dbReference type="InterPro" id="IPR022739">
    <property type="entry name" value="Polyphenol_oxidase_cen"/>
</dbReference>
<sequence length="634" mass="69322">MASGSAVPAATATAGSPSSSPSAWPSSTLSKCRRCTGAGRRRHTVSCRATGGRAPLAPRRGVLAGLTGLAAYPDFAAALAAEADPKEETYLRGDTFTGEFLDCKGKDDGAPFPCPPKPSIPDFNPPGTVPPRVRRPAHLMDQGSIDKYKEALKRMKQLAIDDPNDPRGFAQQAAIHQAYCDGHYKVAEATGDPTDKDAPFDVHFSGIFAPWHRMYIYFYERILGSLINDPDFALPYWNWDAPEGMALPKMFKDDCSPLYDEHRNPAHLNAYVNLDILKDMKKPPVKFDPQAVPAKPYTGIVKDNLCTLYKQMISEGKDATTFLGGKVCAGNKYDRNSGTSGTPESSKAHTSIHVWTGDPGYRVKGRNGTDYAGGDMGFLGSASRDPIFYSHHANVDRLWHLWYTTLGGKNFDDPEWLNTSFVFYDEKKQRVRCKVGDFLDTAALGYTYADDEPLLWRDSKLTERLADAATKEPTTSPSLPLSLPNPTVPKVKLVVPPPTTFPLNLREGQSVVVRGVARPPRINKMMQMEELVFDGVEFNPGEASKFDVAINVPLEVADDVGPRFVEYAGSFASLPRGGDDKPGAKRKVPLKLLLDDVLADIGVGTDETVNVVIVPRTPGITITSKPTIETRDRS</sequence>
<keyword evidence="5" id="KW-0560">Oxidoreductase</keyword>
<proteinExistence type="inferred from homology"/>
<gene>
    <name evidence="10" type="ORF">EJB05_09581</name>
</gene>
<dbReference type="InterPro" id="IPR002227">
    <property type="entry name" value="Tyrosinase_Cu-bd"/>
</dbReference>
<evidence type="ECO:0000256" key="2">
    <source>
        <dbReference type="ARBA" id="ARBA00009928"/>
    </source>
</evidence>
<dbReference type="InterPro" id="IPR050316">
    <property type="entry name" value="Tyrosinase/Hemocyanin"/>
</dbReference>
<dbReference type="Gramene" id="TVU43139">
    <property type="protein sequence ID" value="TVU43139"/>
    <property type="gene ID" value="EJB05_09581"/>
</dbReference>
<evidence type="ECO:0000256" key="7">
    <source>
        <dbReference type="ARBA" id="ARBA00023157"/>
    </source>
</evidence>
<dbReference type="Pfam" id="PF00264">
    <property type="entry name" value="Tyrosinase"/>
    <property type="match status" value="1"/>
</dbReference>
<dbReference type="PRINTS" id="PR00092">
    <property type="entry name" value="TYROSINASE"/>
</dbReference>
<protein>
    <recommendedName>
        <fullName evidence="9">Tyrosinase copper-binding domain-containing protein</fullName>
    </recommendedName>
</protein>
<evidence type="ECO:0000256" key="4">
    <source>
        <dbReference type="ARBA" id="ARBA00022784"/>
    </source>
</evidence>
<evidence type="ECO:0000313" key="11">
    <source>
        <dbReference type="Proteomes" id="UP000324897"/>
    </source>
</evidence>
<keyword evidence="3" id="KW-0479">Metal-binding</keyword>
<comment type="caution">
    <text evidence="10">The sequence shown here is derived from an EMBL/GenBank/DDBJ whole genome shotgun (WGS) entry which is preliminary data.</text>
</comment>
<comment type="similarity">
    <text evidence="2">Belongs to the tyrosinase family.</text>
</comment>
<keyword evidence="6" id="KW-0186">Copper</keyword>
<comment type="cofactor">
    <cofactor evidence="1">
        <name>Cu(2+)</name>
        <dbReference type="ChEBI" id="CHEBI:29036"/>
    </cofactor>
</comment>
<accession>A0A5J9W460</accession>
<dbReference type="Pfam" id="PF12143">
    <property type="entry name" value="PPO1_KFDV"/>
    <property type="match status" value="1"/>
</dbReference>
<feature type="domain" description="Tyrosinase copper-binding" evidence="9">
    <location>
        <begin position="385"/>
        <end position="396"/>
    </location>
</feature>
<evidence type="ECO:0000256" key="3">
    <source>
        <dbReference type="ARBA" id="ARBA00022723"/>
    </source>
</evidence>
<dbReference type="GO" id="GO:0046872">
    <property type="term" value="F:metal ion binding"/>
    <property type="evidence" value="ECO:0007669"/>
    <property type="project" value="UniProtKB-KW"/>
</dbReference>
<feature type="region of interest" description="Disordered" evidence="8">
    <location>
        <begin position="1"/>
        <end position="30"/>
    </location>
</feature>
<evidence type="ECO:0000256" key="5">
    <source>
        <dbReference type="ARBA" id="ARBA00023002"/>
    </source>
</evidence>
<dbReference type="PROSITE" id="PS00498">
    <property type="entry name" value="TYROSINASE_2"/>
    <property type="match status" value="1"/>
</dbReference>
<dbReference type="EMBL" id="RWGY01000005">
    <property type="protein sequence ID" value="TVU43139.1"/>
    <property type="molecule type" value="Genomic_DNA"/>
</dbReference>
<reference evidence="10 11" key="1">
    <citation type="journal article" date="2019" name="Sci. Rep.">
        <title>A high-quality genome of Eragrostis curvula grass provides insights into Poaceae evolution and supports new strategies to enhance forage quality.</title>
        <authorList>
            <person name="Carballo J."/>
            <person name="Santos B.A.C.M."/>
            <person name="Zappacosta D."/>
            <person name="Garbus I."/>
            <person name="Selva J.P."/>
            <person name="Gallo C.A."/>
            <person name="Diaz A."/>
            <person name="Albertini E."/>
            <person name="Caccamo M."/>
            <person name="Echenique V."/>
        </authorList>
    </citation>
    <scope>NUCLEOTIDE SEQUENCE [LARGE SCALE GENOMIC DNA]</scope>
    <source>
        <strain evidence="11">cv. Victoria</strain>
        <tissue evidence="10">Leaf</tissue>
    </source>
</reference>
<name>A0A5J9W460_9POAL</name>
<dbReference type="PANTHER" id="PTHR11474">
    <property type="entry name" value="TYROSINASE FAMILY MEMBER"/>
    <property type="match status" value="1"/>
</dbReference>
<feature type="non-terminal residue" evidence="10">
    <location>
        <position position="1"/>
    </location>
</feature>
<evidence type="ECO:0000259" key="9">
    <source>
        <dbReference type="PROSITE" id="PS00498"/>
    </source>
</evidence>
<dbReference type="InterPro" id="IPR008922">
    <property type="entry name" value="Di-copper_centre_dom_sf"/>
</dbReference>
<dbReference type="InterPro" id="IPR022740">
    <property type="entry name" value="Polyphenol_oxidase_C"/>
</dbReference>
<dbReference type="OrthoDB" id="6132182at2759"/>
<dbReference type="AlphaFoldDB" id="A0A5J9W460"/>
<evidence type="ECO:0000313" key="10">
    <source>
        <dbReference type="EMBL" id="TVU43139.1"/>
    </source>
</evidence>
<evidence type="ECO:0000256" key="6">
    <source>
        <dbReference type="ARBA" id="ARBA00023008"/>
    </source>
</evidence>
<keyword evidence="4" id="KW-0883">Thioether bond</keyword>